<comment type="caution">
    <text evidence="1">The sequence shown here is derived from an EMBL/GenBank/DDBJ whole genome shotgun (WGS) entry which is preliminary data.</text>
</comment>
<dbReference type="Proteomes" id="UP001469749">
    <property type="component" value="Unassembled WGS sequence"/>
</dbReference>
<gene>
    <name evidence="1" type="ORF">WMO25_18605</name>
</gene>
<evidence type="ECO:0000313" key="1">
    <source>
        <dbReference type="EMBL" id="MEQ2367066.1"/>
    </source>
</evidence>
<protein>
    <recommendedName>
        <fullName evidence="3">Transposase</fullName>
    </recommendedName>
</protein>
<evidence type="ECO:0000313" key="2">
    <source>
        <dbReference type="Proteomes" id="UP001469749"/>
    </source>
</evidence>
<dbReference type="RefSeq" id="WP_349086743.1">
    <property type="nucleotide sequence ID" value="NZ_JBBMEK010000520.1"/>
</dbReference>
<sequence>VCRYEWLKADGYGKVCMDGKHFYSTRPENANQKVLVGIHAHTVDILTEGGQVITTHKRVFGDNRSDVSDYTTTLAVLMKNSGAWGNSGLRQETPDALRTYMDAQPKEKLKDCLRIMNELTNQYGFQAAASAMEMACARGNINICDASVLAARITGYGISTPPETGPSLEIYDEAFLKGGNKAL</sequence>
<dbReference type="EMBL" id="JBBMEK010000520">
    <property type="protein sequence ID" value="MEQ2367066.1"/>
    <property type="molecule type" value="Genomic_DNA"/>
</dbReference>
<proteinExistence type="predicted"/>
<evidence type="ECO:0008006" key="3">
    <source>
        <dbReference type="Google" id="ProtNLM"/>
    </source>
</evidence>
<keyword evidence="2" id="KW-1185">Reference proteome</keyword>
<feature type="non-terminal residue" evidence="1">
    <location>
        <position position="1"/>
    </location>
</feature>
<reference evidence="1 2" key="1">
    <citation type="submission" date="2024-03" db="EMBL/GenBank/DDBJ databases">
        <title>Human intestinal bacterial collection.</title>
        <authorList>
            <person name="Pauvert C."/>
            <person name="Hitch T.C.A."/>
            <person name="Clavel T."/>
        </authorList>
    </citation>
    <scope>NUCLEOTIDE SEQUENCE [LARGE SCALE GENOMIC DNA]</scope>
    <source>
        <strain evidence="1 2">CLA-AA-H190</strain>
    </source>
</reference>
<name>A0ABV1BBZ8_9FIRM</name>
<accession>A0ABV1BBZ8</accession>
<organism evidence="1 2">
    <name type="scientific">Coprococcus intestinihominis</name>
    <dbReference type="NCBI Taxonomy" id="3133154"/>
    <lineage>
        <taxon>Bacteria</taxon>
        <taxon>Bacillati</taxon>
        <taxon>Bacillota</taxon>
        <taxon>Clostridia</taxon>
        <taxon>Lachnospirales</taxon>
        <taxon>Lachnospiraceae</taxon>
        <taxon>Coprococcus</taxon>
    </lineage>
</organism>